<dbReference type="InterPro" id="IPR012334">
    <property type="entry name" value="Pectin_lyas_fold"/>
</dbReference>
<dbReference type="InterPro" id="IPR036179">
    <property type="entry name" value="Ig-like_dom_sf"/>
</dbReference>
<feature type="region of interest" description="Disordered" evidence="4">
    <location>
        <begin position="78"/>
        <end position="123"/>
    </location>
</feature>
<dbReference type="EMBL" id="CP035913">
    <property type="protein sequence ID" value="QBE65504.1"/>
    <property type="molecule type" value="Genomic_DNA"/>
</dbReference>
<dbReference type="GO" id="GO:0009279">
    <property type="term" value="C:cell outer membrane"/>
    <property type="evidence" value="ECO:0007669"/>
    <property type="project" value="TreeGrafter"/>
</dbReference>
<evidence type="ECO:0000256" key="5">
    <source>
        <dbReference type="SAM" id="SignalP"/>
    </source>
</evidence>
<sequence>MQPAATILSLSIALACAALAPSALAVELLPRAGAAGVNPDTQLRLVFDTPPVLGMRGQVRIYDAADDRLVDTLDLSIAPGPTTRRTAPRAPYLAHAYPYDGPRPTNADTKPGTPTPGVDPAPVNPPGDFQRTIIGGFTEGFHFHPVIVRGNTAAITPHHNLLAYGKKYYVQVDPGVLAGDGFQGITGKDWRFTTKPHGPAKDATLVTVSARGDGDFSTVQGALDHVPDRPARPGTRTTILVKNGDYEEIVYFRNKRDLTIVGEDRDKVRIHYANNEVFNPHPLNVATNELPGTFPSRRAAFMADNVQDIALVNLTIETTARGQAEGLLLNGARNIVTHVTVRGSGDALQTNGSAYYRHFTLVGEGDTILGRGPAFFEGCDIASKGAFMWIRNTAANHGNVFVGCRFTAVDGPTEIARLPDNKGRNYPYAEAVLIDATLDGISPAGWADIGDGATHAKFWEFNSRGVDGRPVDVSARHPRSRQLDATRDAAVIAQYRDPAWVLGGWKPALAPLILAQPRAVPASGAEAGSVTLTVRAAGVPEPAYRWLRDGKPIVSGTSGGKEGTMGPVVSVREPGRYSVEVSNGSGRVVSAAVSVGL</sequence>
<feature type="signal peptide" evidence="5">
    <location>
        <begin position="1"/>
        <end position="25"/>
    </location>
</feature>
<accession>A0A4P6L2B9</accession>
<evidence type="ECO:0000256" key="2">
    <source>
        <dbReference type="ARBA" id="ARBA00022801"/>
    </source>
</evidence>
<dbReference type="Gene3D" id="2.60.40.10">
    <property type="entry name" value="Immunoglobulins"/>
    <property type="match status" value="1"/>
</dbReference>
<dbReference type="KEGG" id="plue:EWM63_22995"/>
<feature type="chain" id="PRO_5020536347" evidence="5">
    <location>
        <begin position="26"/>
        <end position="597"/>
    </location>
</feature>
<reference evidence="7 8" key="1">
    <citation type="submission" date="2019-02" db="EMBL/GenBank/DDBJ databases">
        <title>Draft Genome Sequences of Six Type Strains of the Genus Massilia.</title>
        <authorList>
            <person name="Miess H."/>
            <person name="Frediansyhah A."/>
            <person name="Gross H."/>
        </authorList>
    </citation>
    <scope>NUCLEOTIDE SEQUENCE [LARGE SCALE GENOMIC DNA]</scope>
    <source>
        <strain evidence="7 8">DSM 17473</strain>
    </source>
</reference>
<dbReference type="PROSITE" id="PS50835">
    <property type="entry name" value="IG_LIKE"/>
    <property type="match status" value="1"/>
</dbReference>
<evidence type="ECO:0000256" key="4">
    <source>
        <dbReference type="SAM" id="MobiDB-lite"/>
    </source>
</evidence>
<evidence type="ECO:0000256" key="3">
    <source>
        <dbReference type="ARBA" id="ARBA00023085"/>
    </source>
</evidence>
<dbReference type="GO" id="GO:0042545">
    <property type="term" value="P:cell wall modification"/>
    <property type="evidence" value="ECO:0007669"/>
    <property type="project" value="InterPro"/>
</dbReference>
<protein>
    <submittedName>
        <fullName evidence="7">Carbohydrate esterase</fullName>
    </submittedName>
</protein>
<evidence type="ECO:0000313" key="8">
    <source>
        <dbReference type="Proteomes" id="UP000290637"/>
    </source>
</evidence>
<dbReference type="InterPro" id="IPR000070">
    <property type="entry name" value="Pectinesterase_cat"/>
</dbReference>
<gene>
    <name evidence="7" type="ORF">EWM63_22995</name>
</gene>
<dbReference type="InterPro" id="IPR007110">
    <property type="entry name" value="Ig-like_dom"/>
</dbReference>
<keyword evidence="8" id="KW-1185">Reference proteome</keyword>
<evidence type="ECO:0000313" key="7">
    <source>
        <dbReference type="EMBL" id="QBE65504.1"/>
    </source>
</evidence>
<proteinExistence type="inferred from homology"/>
<dbReference type="SUPFAM" id="SSF48726">
    <property type="entry name" value="Immunoglobulin"/>
    <property type="match status" value="1"/>
</dbReference>
<dbReference type="PANTHER" id="PTHR31321:SF57">
    <property type="entry name" value="PECTINESTERASE 53-RELATED"/>
    <property type="match status" value="1"/>
</dbReference>
<dbReference type="GO" id="GO:0030599">
    <property type="term" value="F:pectinesterase activity"/>
    <property type="evidence" value="ECO:0007669"/>
    <property type="project" value="InterPro"/>
</dbReference>
<dbReference type="OrthoDB" id="9804661at2"/>
<evidence type="ECO:0000256" key="1">
    <source>
        <dbReference type="ARBA" id="ARBA00008891"/>
    </source>
</evidence>
<keyword evidence="3" id="KW-0063">Aspartyl esterase</keyword>
<dbReference type="SUPFAM" id="SSF51126">
    <property type="entry name" value="Pectin lyase-like"/>
    <property type="match status" value="1"/>
</dbReference>
<evidence type="ECO:0000259" key="6">
    <source>
        <dbReference type="PROSITE" id="PS50835"/>
    </source>
</evidence>
<dbReference type="Proteomes" id="UP000290637">
    <property type="component" value="Chromosome"/>
</dbReference>
<keyword evidence="2" id="KW-0378">Hydrolase</keyword>
<dbReference type="Gene3D" id="2.160.20.10">
    <property type="entry name" value="Single-stranded right-handed beta-helix, Pectin lyase-like"/>
    <property type="match status" value="1"/>
</dbReference>
<feature type="domain" description="Ig-like" evidence="6">
    <location>
        <begin position="507"/>
        <end position="594"/>
    </location>
</feature>
<dbReference type="InterPro" id="IPR013783">
    <property type="entry name" value="Ig-like_fold"/>
</dbReference>
<keyword evidence="5" id="KW-0732">Signal</keyword>
<dbReference type="AlphaFoldDB" id="A0A4P6L2B9"/>
<dbReference type="InterPro" id="IPR011050">
    <property type="entry name" value="Pectin_lyase_fold/virulence"/>
</dbReference>
<organism evidence="7 8">
    <name type="scientific">Pseudoduganella lutea</name>
    <dbReference type="NCBI Taxonomy" id="321985"/>
    <lineage>
        <taxon>Bacteria</taxon>
        <taxon>Pseudomonadati</taxon>
        <taxon>Pseudomonadota</taxon>
        <taxon>Betaproteobacteria</taxon>
        <taxon>Burkholderiales</taxon>
        <taxon>Oxalobacteraceae</taxon>
        <taxon>Telluria group</taxon>
        <taxon>Pseudoduganella</taxon>
    </lineage>
</organism>
<feature type="compositionally biased region" description="Pro residues" evidence="4">
    <location>
        <begin position="113"/>
        <end position="123"/>
    </location>
</feature>
<dbReference type="Pfam" id="PF01095">
    <property type="entry name" value="Pectinesterase"/>
    <property type="match status" value="1"/>
</dbReference>
<comment type="similarity">
    <text evidence="1">Belongs to the pectinesterase family.</text>
</comment>
<dbReference type="RefSeq" id="WP_130188614.1">
    <property type="nucleotide sequence ID" value="NZ_CP035913.1"/>
</dbReference>
<name>A0A4P6L2B9_9BURK</name>
<dbReference type="PANTHER" id="PTHR31321">
    <property type="entry name" value="ACYL-COA THIOESTER HYDROLASE YBHC-RELATED"/>
    <property type="match status" value="1"/>
</dbReference>